<evidence type="ECO:0000259" key="6">
    <source>
        <dbReference type="PROSITE" id="PS50011"/>
    </source>
</evidence>
<feature type="domain" description="Protein kinase" evidence="6">
    <location>
        <begin position="26"/>
        <end position="284"/>
    </location>
</feature>
<sequence>MFLVYRAANEHCPAAEGWIPGYFQFTNYSFLPCRGRFSVTKRCDQRGSKRTVAAKHVNKKLLRREQVLQEIRLLQNLDHPNLVKLLDTYETASSYVLVLEMADQGRFLDYIVSWGNLTEEKVALYLRDILEALHYLHSWRIAHLDLKVNSSTNKALQSKSYFGEAVALLLCFSRSDDCVLYPPIPPEFSAPELILGQPVSLTSDLWSLGVVTYVVLSGASPFLDESLEETCLNICRLDFSFPEDYFQGVSPAARDFICLLLRGEPERRPPAPPALSPSRNHCGAHLDTSRLISFIERRKHQNDARPIGTIKFSINILQKTTTKKQQQQQPCNKRRVFSKIMYKNVYL</sequence>
<evidence type="ECO:0000256" key="5">
    <source>
        <dbReference type="ARBA" id="ARBA00022840"/>
    </source>
</evidence>
<dbReference type="Gene3D" id="3.30.200.20">
    <property type="entry name" value="Phosphorylase Kinase, domain 1"/>
    <property type="match status" value="1"/>
</dbReference>
<protein>
    <recommendedName>
        <fullName evidence="6">Protein kinase domain-containing protein</fullName>
    </recommendedName>
</protein>
<name>A0A3Q4H4C8_NEOBR</name>
<dbReference type="PANTHER" id="PTHR24342">
    <property type="entry name" value="SERINE/THREONINE-PROTEIN KINASE 17"/>
    <property type="match status" value="1"/>
</dbReference>
<keyword evidence="8" id="KW-1185">Reference proteome</keyword>
<dbReference type="InterPro" id="IPR011009">
    <property type="entry name" value="Kinase-like_dom_sf"/>
</dbReference>
<organism evidence="7 8">
    <name type="scientific">Neolamprologus brichardi</name>
    <name type="common">Fairy cichlid</name>
    <name type="synonym">Lamprologus brichardi</name>
    <dbReference type="NCBI Taxonomy" id="32507"/>
    <lineage>
        <taxon>Eukaryota</taxon>
        <taxon>Metazoa</taxon>
        <taxon>Chordata</taxon>
        <taxon>Craniata</taxon>
        <taxon>Vertebrata</taxon>
        <taxon>Euteleostomi</taxon>
        <taxon>Actinopterygii</taxon>
        <taxon>Neopterygii</taxon>
        <taxon>Teleostei</taxon>
        <taxon>Neoteleostei</taxon>
        <taxon>Acanthomorphata</taxon>
        <taxon>Ovalentaria</taxon>
        <taxon>Cichlomorphae</taxon>
        <taxon>Cichliformes</taxon>
        <taxon>Cichlidae</taxon>
        <taxon>African cichlids</taxon>
        <taxon>Pseudocrenilabrinae</taxon>
        <taxon>Lamprologini</taxon>
        <taxon>Neolamprologus</taxon>
    </lineage>
</organism>
<keyword evidence="4" id="KW-0418">Kinase</keyword>
<dbReference type="GO" id="GO:0005524">
    <property type="term" value="F:ATP binding"/>
    <property type="evidence" value="ECO:0007669"/>
    <property type="project" value="UniProtKB-KW"/>
</dbReference>
<evidence type="ECO:0000256" key="3">
    <source>
        <dbReference type="ARBA" id="ARBA00022741"/>
    </source>
</evidence>
<dbReference type="GO" id="GO:0004674">
    <property type="term" value="F:protein serine/threonine kinase activity"/>
    <property type="evidence" value="ECO:0007669"/>
    <property type="project" value="UniProtKB-KW"/>
</dbReference>
<dbReference type="GO" id="GO:0005634">
    <property type="term" value="C:nucleus"/>
    <property type="evidence" value="ECO:0007669"/>
    <property type="project" value="TreeGrafter"/>
</dbReference>
<dbReference type="AlphaFoldDB" id="A0A3Q4H4C8"/>
<keyword evidence="5" id="KW-0067">ATP-binding</keyword>
<evidence type="ECO:0000313" key="8">
    <source>
        <dbReference type="Proteomes" id="UP000261580"/>
    </source>
</evidence>
<dbReference type="GO" id="GO:0035556">
    <property type="term" value="P:intracellular signal transduction"/>
    <property type="evidence" value="ECO:0007669"/>
    <property type="project" value="TreeGrafter"/>
</dbReference>
<keyword evidence="2" id="KW-0808">Transferase</keyword>
<dbReference type="Gene3D" id="1.10.510.10">
    <property type="entry name" value="Transferase(Phosphotransferase) domain 1"/>
    <property type="match status" value="1"/>
</dbReference>
<dbReference type="InterPro" id="IPR047053">
    <property type="entry name" value="Kalirin_TRIO_SH3_2"/>
</dbReference>
<evidence type="ECO:0000256" key="4">
    <source>
        <dbReference type="ARBA" id="ARBA00022777"/>
    </source>
</evidence>
<dbReference type="Pfam" id="PF00069">
    <property type="entry name" value="Pkinase"/>
    <property type="match status" value="1"/>
</dbReference>
<evidence type="ECO:0000313" key="7">
    <source>
        <dbReference type="Ensembl" id="ENSNBRP00000011212.1"/>
    </source>
</evidence>
<dbReference type="GO" id="GO:0043065">
    <property type="term" value="P:positive regulation of apoptotic process"/>
    <property type="evidence" value="ECO:0007669"/>
    <property type="project" value="TreeGrafter"/>
</dbReference>
<accession>A0A3Q4H4C8</accession>
<dbReference type="PROSITE" id="PS50011">
    <property type="entry name" value="PROTEIN_KINASE_DOM"/>
    <property type="match status" value="1"/>
</dbReference>
<dbReference type="PANTHER" id="PTHR24342:SF21">
    <property type="entry name" value="TRIO RHO GUANINE NUCLEOTIDE EXCHANGE FACTOR"/>
    <property type="match status" value="1"/>
</dbReference>
<dbReference type="SUPFAM" id="SSF56112">
    <property type="entry name" value="Protein kinase-like (PK-like)"/>
    <property type="match status" value="1"/>
</dbReference>
<dbReference type="GeneTree" id="ENSGT00940000166969"/>
<dbReference type="Ensembl" id="ENSNBRT00000011532.1">
    <property type="protein sequence ID" value="ENSNBRP00000011212.1"/>
    <property type="gene ID" value="ENSNBRG00000008707.1"/>
</dbReference>
<reference evidence="7" key="1">
    <citation type="submission" date="2025-08" db="UniProtKB">
        <authorList>
            <consortium name="Ensembl"/>
        </authorList>
    </citation>
    <scope>IDENTIFICATION</scope>
</reference>
<dbReference type="Gene3D" id="2.30.30.40">
    <property type="entry name" value="SH3 Domains"/>
    <property type="match status" value="1"/>
</dbReference>
<proteinExistence type="predicted"/>
<dbReference type="Pfam" id="PF23587">
    <property type="entry name" value="SH3_KALRN"/>
    <property type="match status" value="1"/>
</dbReference>
<evidence type="ECO:0000256" key="2">
    <source>
        <dbReference type="ARBA" id="ARBA00022679"/>
    </source>
</evidence>
<dbReference type="Bgee" id="ENSNBRG00000008707">
    <property type="expression patterns" value="Expressed in brain and 6 other cell types or tissues"/>
</dbReference>
<reference evidence="7" key="2">
    <citation type="submission" date="2025-09" db="UniProtKB">
        <authorList>
            <consortium name="Ensembl"/>
        </authorList>
    </citation>
    <scope>IDENTIFICATION</scope>
</reference>
<keyword evidence="3" id="KW-0547">Nucleotide-binding</keyword>
<keyword evidence="1" id="KW-0723">Serine/threonine-protein kinase</keyword>
<dbReference type="InterPro" id="IPR000719">
    <property type="entry name" value="Prot_kinase_dom"/>
</dbReference>
<dbReference type="Proteomes" id="UP000261580">
    <property type="component" value="Unassembled WGS sequence"/>
</dbReference>
<evidence type="ECO:0000256" key="1">
    <source>
        <dbReference type="ARBA" id="ARBA00022527"/>
    </source>
</evidence>